<dbReference type="PRINTS" id="PR00412">
    <property type="entry name" value="EPOXHYDRLASE"/>
</dbReference>
<dbReference type="RefSeq" id="WP_381491790.1">
    <property type="nucleotide sequence ID" value="NZ_JBHTIK010000008.1"/>
</dbReference>
<dbReference type="Gene3D" id="3.40.50.1820">
    <property type="entry name" value="alpha/beta hydrolase"/>
    <property type="match status" value="1"/>
</dbReference>
<dbReference type="InterPro" id="IPR029058">
    <property type="entry name" value="AB_hydrolase_fold"/>
</dbReference>
<sequence>MDTWKHGFADVGGVRLHTVEMGEGPLVILVHGFPELWYSWRYQIPAIAEQGYRVVAIDQRGYGLSSKFWQTDCYRLRFLVADLVGLVRALGEKTAILIGHDWGAPVVWTAAWQHPEIFTGVLGMSVPFSGRGQIALPGNPFGELPPHEIHSRISGPDLDFYQVYFSGLSDIIDEIEADVSGWVRDLTWSVSGDAMIAAGFSLEGADPIELIRGGALCLPRGARLRDRFAVPTAMPHWFTEDDLKVFVDALHGSGVSGPLSFYHNLENNWHDLAPLAGRPLTSPAMFLGGEFDVATWWGAEAIDRASEHMPNWMGSTVLRGAGHWIQQEKAEETNAVVVDFLRRLRPGA</sequence>
<dbReference type="InterPro" id="IPR000073">
    <property type="entry name" value="AB_hydrolase_1"/>
</dbReference>
<dbReference type="PANTHER" id="PTHR43329">
    <property type="entry name" value="EPOXIDE HYDROLASE"/>
    <property type="match status" value="1"/>
</dbReference>
<accession>A0ABW3C6X6</accession>
<keyword evidence="1 3" id="KW-0378">Hydrolase</keyword>
<dbReference type="EMBL" id="JBHTIK010000008">
    <property type="protein sequence ID" value="MFD0849361.1"/>
    <property type="molecule type" value="Genomic_DNA"/>
</dbReference>
<proteinExistence type="predicted"/>
<dbReference type="Proteomes" id="UP001597124">
    <property type="component" value="Unassembled WGS sequence"/>
</dbReference>
<evidence type="ECO:0000313" key="4">
    <source>
        <dbReference type="Proteomes" id="UP001597124"/>
    </source>
</evidence>
<organism evidence="3 4">
    <name type="scientific">Sphingosinicella xenopeptidilytica</name>
    <dbReference type="NCBI Taxonomy" id="364098"/>
    <lineage>
        <taxon>Bacteria</taxon>
        <taxon>Pseudomonadati</taxon>
        <taxon>Pseudomonadota</taxon>
        <taxon>Alphaproteobacteria</taxon>
        <taxon>Sphingomonadales</taxon>
        <taxon>Sphingosinicellaceae</taxon>
        <taxon>Sphingosinicella</taxon>
    </lineage>
</organism>
<dbReference type="SUPFAM" id="SSF53474">
    <property type="entry name" value="alpha/beta-Hydrolases"/>
    <property type="match status" value="1"/>
</dbReference>
<evidence type="ECO:0000256" key="1">
    <source>
        <dbReference type="ARBA" id="ARBA00022801"/>
    </source>
</evidence>
<name>A0ABW3C6X6_SPHXN</name>
<dbReference type="GO" id="GO:0016787">
    <property type="term" value="F:hydrolase activity"/>
    <property type="evidence" value="ECO:0007669"/>
    <property type="project" value="UniProtKB-KW"/>
</dbReference>
<reference evidence="4" key="1">
    <citation type="journal article" date="2019" name="Int. J. Syst. Evol. Microbiol.">
        <title>The Global Catalogue of Microorganisms (GCM) 10K type strain sequencing project: providing services to taxonomists for standard genome sequencing and annotation.</title>
        <authorList>
            <consortium name="The Broad Institute Genomics Platform"/>
            <consortium name="The Broad Institute Genome Sequencing Center for Infectious Disease"/>
            <person name="Wu L."/>
            <person name="Ma J."/>
        </authorList>
    </citation>
    <scope>NUCLEOTIDE SEQUENCE [LARGE SCALE GENOMIC DNA]</scope>
    <source>
        <strain evidence="4">CCUG 52537</strain>
    </source>
</reference>
<keyword evidence="4" id="KW-1185">Reference proteome</keyword>
<evidence type="ECO:0000313" key="3">
    <source>
        <dbReference type="EMBL" id="MFD0849361.1"/>
    </source>
</evidence>
<feature type="domain" description="AB hydrolase-1" evidence="2">
    <location>
        <begin position="25"/>
        <end position="126"/>
    </location>
</feature>
<dbReference type="InterPro" id="IPR000639">
    <property type="entry name" value="Epox_hydrolase-like"/>
</dbReference>
<protein>
    <submittedName>
        <fullName evidence="3">Alpha/beta fold hydrolase</fullName>
    </submittedName>
</protein>
<evidence type="ECO:0000259" key="2">
    <source>
        <dbReference type="Pfam" id="PF00561"/>
    </source>
</evidence>
<gene>
    <name evidence="3" type="ORF">ACFQ00_13575</name>
</gene>
<dbReference type="Pfam" id="PF00561">
    <property type="entry name" value="Abhydrolase_1"/>
    <property type="match status" value="1"/>
</dbReference>
<comment type="caution">
    <text evidence="3">The sequence shown here is derived from an EMBL/GenBank/DDBJ whole genome shotgun (WGS) entry which is preliminary data.</text>
</comment>